<protein>
    <submittedName>
        <fullName evidence="1">Uncharacterized protein</fullName>
    </submittedName>
</protein>
<dbReference type="Proteomes" id="UP000298030">
    <property type="component" value="Unassembled WGS sequence"/>
</dbReference>
<sequence length="282" mass="31542">MSSSTNDVAAASLQLNESPRDPCDEALSCGEIVQEIVRCFNGGGERPKRDLLSAALVNKIFLKPSLDILWHTMPSLGPFIALLDHTRTNMGNRKKMLMTGTAATDNPLFSAYANRLRELVFDEKCRQSDSFSVLSILRLARFQHNSPLFPLLEKIVFASPHVNEIHAAYNELTALSPIKSVAFTGLHTETTTFVQEFTSLRKLSITCHNRRFPIFGLMGWIAELNHLQTLNIDVRVSDPAPTSIHNLHSHTRSICRLCLSDHHPFLLLLGSPSSNFWSLVPR</sequence>
<evidence type="ECO:0000313" key="2">
    <source>
        <dbReference type="Proteomes" id="UP000298030"/>
    </source>
</evidence>
<name>A0A4Y7TFJ3_COPMI</name>
<dbReference type="AlphaFoldDB" id="A0A4Y7TFJ3"/>
<evidence type="ECO:0000313" key="1">
    <source>
        <dbReference type="EMBL" id="TEB32947.1"/>
    </source>
</evidence>
<gene>
    <name evidence="1" type="ORF">FA13DRAFT_233476</name>
</gene>
<accession>A0A4Y7TFJ3</accession>
<reference evidence="1 2" key="1">
    <citation type="journal article" date="2019" name="Nat. Ecol. Evol.">
        <title>Megaphylogeny resolves global patterns of mushroom evolution.</title>
        <authorList>
            <person name="Varga T."/>
            <person name="Krizsan K."/>
            <person name="Foldi C."/>
            <person name="Dima B."/>
            <person name="Sanchez-Garcia M."/>
            <person name="Sanchez-Ramirez S."/>
            <person name="Szollosi G.J."/>
            <person name="Szarkandi J.G."/>
            <person name="Papp V."/>
            <person name="Albert L."/>
            <person name="Andreopoulos W."/>
            <person name="Angelini C."/>
            <person name="Antonin V."/>
            <person name="Barry K.W."/>
            <person name="Bougher N.L."/>
            <person name="Buchanan P."/>
            <person name="Buyck B."/>
            <person name="Bense V."/>
            <person name="Catcheside P."/>
            <person name="Chovatia M."/>
            <person name="Cooper J."/>
            <person name="Damon W."/>
            <person name="Desjardin D."/>
            <person name="Finy P."/>
            <person name="Geml J."/>
            <person name="Haridas S."/>
            <person name="Hughes K."/>
            <person name="Justo A."/>
            <person name="Karasinski D."/>
            <person name="Kautmanova I."/>
            <person name="Kiss B."/>
            <person name="Kocsube S."/>
            <person name="Kotiranta H."/>
            <person name="LaButti K.M."/>
            <person name="Lechner B.E."/>
            <person name="Liimatainen K."/>
            <person name="Lipzen A."/>
            <person name="Lukacs Z."/>
            <person name="Mihaltcheva S."/>
            <person name="Morgado L.N."/>
            <person name="Niskanen T."/>
            <person name="Noordeloos M.E."/>
            <person name="Ohm R.A."/>
            <person name="Ortiz-Santana B."/>
            <person name="Ovrebo C."/>
            <person name="Racz N."/>
            <person name="Riley R."/>
            <person name="Savchenko A."/>
            <person name="Shiryaev A."/>
            <person name="Soop K."/>
            <person name="Spirin V."/>
            <person name="Szebenyi C."/>
            <person name="Tomsovsky M."/>
            <person name="Tulloss R.E."/>
            <person name="Uehling J."/>
            <person name="Grigoriev I.V."/>
            <person name="Vagvolgyi C."/>
            <person name="Papp T."/>
            <person name="Martin F.M."/>
            <person name="Miettinen O."/>
            <person name="Hibbett D.S."/>
            <person name="Nagy L.G."/>
        </authorList>
    </citation>
    <scope>NUCLEOTIDE SEQUENCE [LARGE SCALE GENOMIC DNA]</scope>
    <source>
        <strain evidence="1 2">FP101781</strain>
    </source>
</reference>
<proteinExistence type="predicted"/>
<dbReference type="STRING" id="71717.A0A4Y7TFJ3"/>
<keyword evidence="2" id="KW-1185">Reference proteome</keyword>
<dbReference type="OrthoDB" id="3222238at2759"/>
<dbReference type="EMBL" id="QPFP01000014">
    <property type="protein sequence ID" value="TEB32947.1"/>
    <property type="molecule type" value="Genomic_DNA"/>
</dbReference>
<comment type="caution">
    <text evidence="1">The sequence shown here is derived from an EMBL/GenBank/DDBJ whole genome shotgun (WGS) entry which is preliminary data.</text>
</comment>
<organism evidence="1 2">
    <name type="scientific">Coprinellus micaceus</name>
    <name type="common">Glistening ink-cap mushroom</name>
    <name type="synonym">Coprinus micaceus</name>
    <dbReference type="NCBI Taxonomy" id="71717"/>
    <lineage>
        <taxon>Eukaryota</taxon>
        <taxon>Fungi</taxon>
        <taxon>Dikarya</taxon>
        <taxon>Basidiomycota</taxon>
        <taxon>Agaricomycotina</taxon>
        <taxon>Agaricomycetes</taxon>
        <taxon>Agaricomycetidae</taxon>
        <taxon>Agaricales</taxon>
        <taxon>Agaricineae</taxon>
        <taxon>Psathyrellaceae</taxon>
        <taxon>Coprinellus</taxon>
    </lineage>
</organism>